<comment type="caution">
    <text evidence="1">The sequence shown here is derived from an EMBL/GenBank/DDBJ whole genome shotgun (WGS) entry which is preliminary data.</text>
</comment>
<dbReference type="GO" id="GO:0003677">
    <property type="term" value="F:DNA binding"/>
    <property type="evidence" value="ECO:0007669"/>
    <property type="project" value="InterPro"/>
</dbReference>
<dbReference type="Proteomes" id="UP000217999">
    <property type="component" value="Unassembled WGS sequence"/>
</dbReference>
<accession>A0A2A2A6K8</accession>
<dbReference type="Gene3D" id="1.10.260.40">
    <property type="entry name" value="lambda repressor-like DNA-binding domains"/>
    <property type="match status" value="1"/>
</dbReference>
<proteinExistence type="predicted"/>
<protein>
    <submittedName>
        <fullName evidence="1">Uncharacterized protein</fullName>
    </submittedName>
</protein>
<dbReference type="EMBL" id="NSJF01000010">
    <property type="protein sequence ID" value="PAT32887.1"/>
    <property type="molecule type" value="Genomic_DNA"/>
</dbReference>
<dbReference type="InterPro" id="IPR010982">
    <property type="entry name" value="Lambda_DNA-bd_dom_sf"/>
</dbReference>
<dbReference type="RefSeq" id="WP_095550754.1">
    <property type="nucleotide sequence ID" value="NZ_NSJF01000010.1"/>
</dbReference>
<gene>
    <name evidence="1" type="ORF">CK620_13520</name>
</gene>
<reference evidence="1 2" key="1">
    <citation type="submission" date="2017-08" db="EMBL/GenBank/DDBJ databases">
        <title>WGS of Clinical strains of the CDC Group NO-1 linked to zoonotic infections in humans.</title>
        <authorList>
            <person name="Bernier A.-M."/>
            <person name="Bernard K."/>
        </authorList>
    </citation>
    <scope>NUCLEOTIDE SEQUENCE [LARGE SCALE GENOMIC DNA]</scope>
    <source>
        <strain evidence="1 2">NML03-0146</strain>
    </source>
</reference>
<organism evidence="1 2">
    <name type="scientific">Vandammella animalimorsus</name>
    <dbReference type="NCBI Taxonomy" id="2029117"/>
    <lineage>
        <taxon>Bacteria</taxon>
        <taxon>Pseudomonadati</taxon>
        <taxon>Pseudomonadota</taxon>
        <taxon>Betaproteobacteria</taxon>
        <taxon>Burkholderiales</taxon>
        <taxon>Comamonadaceae</taxon>
        <taxon>Vandammella</taxon>
    </lineage>
</organism>
<sequence>MEKAKIRARLVERGTSYRQWAIAHNYQPRTVTQAVSRWAGRHELPRGRTTYNILRDLSEYIGEEVTKGVLA</sequence>
<evidence type="ECO:0000313" key="2">
    <source>
        <dbReference type="Proteomes" id="UP000217999"/>
    </source>
</evidence>
<dbReference type="AlphaFoldDB" id="A0A2A2A6K8"/>
<evidence type="ECO:0000313" key="1">
    <source>
        <dbReference type="EMBL" id="PAT32887.1"/>
    </source>
</evidence>
<name>A0A2A2A6K8_9BURK</name>